<evidence type="ECO:0000256" key="6">
    <source>
        <dbReference type="ARBA" id="ARBA00023136"/>
    </source>
</evidence>
<evidence type="ECO:0000313" key="9">
    <source>
        <dbReference type="EMBL" id="GAA4894625.1"/>
    </source>
</evidence>
<organism evidence="9 10">
    <name type="scientific">Tessaracoccus lubricantis</name>
    <dbReference type="NCBI Taxonomy" id="545543"/>
    <lineage>
        <taxon>Bacteria</taxon>
        <taxon>Bacillati</taxon>
        <taxon>Actinomycetota</taxon>
        <taxon>Actinomycetes</taxon>
        <taxon>Propionibacteriales</taxon>
        <taxon>Propionibacteriaceae</taxon>
        <taxon>Tessaracoccus</taxon>
    </lineage>
</organism>
<comment type="subcellular location">
    <subcellularLocation>
        <location evidence="1">Cell membrane</location>
        <topology evidence="1">Multi-pass membrane protein</topology>
    </subcellularLocation>
</comment>
<keyword evidence="6 8" id="KW-0472">Membrane</keyword>
<evidence type="ECO:0000256" key="5">
    <source>
        <dbReference type="ARBA" id="ARBA00022989"/>
    </source>
</evidence>
<dbReference type="InterPro" id="IPR018584">
    <property type="entry name" value="GT87"/>
</dbReference>
<keyword evidence="3" id="KW-0808">Transferase</keyword>
<accession>A0ABP9F7L0</accession>
<evidence type="ECO:0000256" key="7">
    <source>
        <dbReference type="ARBA" id="ARBA00024033"/>
    </source>
</evidence>
<evidence type="ECO:0000256" key="1">
    <source>
        <dbReference type="ARBA" id="ARBA00004651"/>
    </source>
</evidence>
<feature type="transmembrane region" description="Helical" evidence="8">
    <location>
        <begin position="383"/>
        <end position="403"/>
    </location>
</feature>
<feature type="transmembrane region" description="Helical" evidence="8">
    <location>
        <begin position="76"/>
        <end position="99"/>
    </location>
</feature>
<evidence type="ECO:0000256" key="8">
    <source>
        <dbReference type="SAM" id="Phobius"/>
    </source>
</evidence>
<evidence type="ECO:0000313" key="10">
    <source>
        <dbReference type="Proteomes" id="UP001501521"/>
    </source>
</evidence>
<proteinExistence type="inferred from homology"/>
<feature type="transmembrane region" description="Helical" evidence="8">
    <location>
        <begin position="273"/>
        <end position="293"/>
    </location>
</feature>
<evidence type="ECO:0000256" key="4">
    <source>
        <dbReference type="ARBA" id="ARBA00022692"/>
    </source>
</evidence>
<dbReference type="RefSeq" id="WP_345579871.1">
    <property type="nucleotide sequence ID" value="NZ_BAABLV010000017.1"/>
</dbReference>
<feature type="transmembrane region" description="Helical" evidence="8">
    <location>
        <begin position="105"/>
        <end position="123"/>
    </location>
</feature>
<keyword evidence="9" id="KW-0328">Glycosyltransferase</keyword>
<evidence type="ECO:0000256" key="2">
    <source>
        <dbReference type="ARBA" id="ARBA00022475"/>
    </source>
</evidence>
<feature type="transmembrane region" description="Helical" evidence="8">
    <location>
        <begin position="211"/>
        <end position="228"/>
    </location>
</feature>
<name>A0ABP9F7L0_9ACTN</name>
<evidence type="ECO:0000256" key="3">
    <source>
        <dbReference type="ARBA" id="ARBA00022679"/>
    </source>
</evidence>
<keyword evidence="10" id="KW-1185">Reference proteome</keyword>
<dbReference type="GO" id="GO:0016757">
    <property type="term" value="F:glycosyltransferase activity"/>
    <property type="evidence" value="ECO:0007669"/>
    <property type="project" value="UniProtKB-KW"/>
</dbReference>
<dbReference type="Pfam" id="PF09594">
    <property type="entry name" value="GT87"/>
    <property type="match status" value="1"/>
</dbReference>
<keyword evidence="4 8" id="KW-0812">Transmembrane</keyword>
<comment type="similarity">
    <text evidence="7">Belongs to the glycosyltransferase 87 family.</text>
</comment>
<feature type="transmembrane region" description="Helical" evidence="8">
    <location>
        <begin position="179"/>
        <end position="204"/>
    </location>
</feature>
<feature type="transmembrane region" description="Helical" evidence="8">
    <location>
        <begin position="20"/>
        <end position="40"/>
    </location>
</feature>
<comment type="caution">
    <text evidence="9">The sequence shown here is derived from an EMBL/GenBank/DDBJ whole genome shotgun (WGS) entry which is preliminary data.</text>
</comment>
<gene>
    <name evidence="9" type="ORF">GCM10025789_09910</name>
</gene>
<feature type="transmembrane region" description="Helical" evidence="8">
    <location>
        <begin position="135"/>
        <end position="152"/>
    </location>
</feature>
<dbReference type="Proteomes" id="UP001501521">
    <property type="component" value="Unassembled WGS sequence"/>
</dbReference>
<sequence>MPDVRPYLQSAVDTYLQSWILRGLAVVWLGWLVYGWLYGFPGEDFIPYRIDFDVYRIGGQVFRDGGELYGTMPETVAGISLPFTYPPIAAAIFSLLTFVSWRAGSVTLSALTVASMLVVLFLVVRELGANRRDSVWLTVALGCIALYLNPFAETVQFGQINAVLMALVMVDLLVGRGKWWQGSLIGLAFAIKLTPAVFLGWFLMRRDWRQLAVGVGSALLFTGVGFALRPADSWAYWTRVLPASERIGEPAYPSNQSLNGMLHRAMLGDSATWVWFIASVVIGLACLVVIRRLLQRGDDLTPAVVLGVYALVASPVSWDHHFVWAAPAMVLTTAWLWRLRRPWPAWAAAALTAAGLWIFRHAPHWELPHPPEQNPLWTPLQQVVGGAYFWWALGFLALAALCSREQLDGVVARHAENDVPNSP</sequence>
<dbReference type="EMBL" id="BAABLV010000017">
    <property type="protein sequence ID" value="GAA4894625.1"/>
    <property type="molecule type" value="Genomic_DNA"/>
</dbReference>
<protein>
    <submittedName>
        <fullName evidence="9">Alpha-(1-2)-phosphatidylinositol mannoside mannosyltransferase</fullName>
    </submittedName>
</protein>
<reference evidence="10" key="1">
    <citation type="journal article" date="2019" name="Int. J. Syst. Evol. Microbiol.">
        <title>The Global Catalogue of Microorganisms (GCM) 10K type strain sequencing project: providing services to taxonomists for standard genome sequencing and annotation.</title>
        <authorList>
            <consortium name="The Broad Institute Genomics Platform"/>
            <consortium name="The Broad Institute Genome Sequencing Center for Infectious Disease"/>
            <person name="Wu L."/>
            <person name="Ma J."/>
        </authorList>
    </citation>
    <scope>NUCLEOTIDE SEQUENCE [LARGE SCALE GENOMIC DNA]</scope>
    <source>
        <strain evidence="10">JCM 19125</strain>
    </source>
</reference>
<keyword evidence="5 8" id="KW-1133">Transmembrane helix</keyword>
<keyword evidence="2" id="KW-1003">Cell membrane</keyword>
<feature type="transmembrane region" description="Helical" evidence="8">
    <location>
        <begin position="346"/>
        <end position="363"/>
    </location>
</feature>